<accession>A0ACB8SIN6</accession>
<dbReference type="Proteomes" id="UP000814140">
    <property type="component" value="Unassembled WGS sequence"/>
</dbReference>
<name>A0ACB8SIN6_9AGAM</name>
<comment type="caution">
    <text evidence="1">The sequence shown here is derived from an EMBL/GenBank/DDBJ whole genome shotgun (WGS) entry which is preliminary data.</text>
</comment>
<protein>
    <submittedName>
        <fullName evidence="1">Uncharacterized protein</fullName>
    </submittedName>
</protein>
<proteinExistence type="predicted"/>
<reference evidence="1" key="2">
    <citation type="journal article" date="2022" name="New Phytol.">
        <title>Evolutionary transition to the ectomycorrhizal habit in the genomes of a hyperdiverse lineage of mushroom-forming fungi.</title>
        <authorList>
            <person name="Looney B."/>
            <person name="Miyauchi S."/>
            <person name="Morin E."/>
            <person name="Drula E."/>
            <person name="Courty P.E."/>
            <person name="Kohler A."/>
            <person name="Kuo A."/>
            <person name="LaButti K."/>
            <person name="Pangilinan J."/>
            <person name="Lipzen A."/>
            <person name="Riley R."/>
            <person name="Andreopoulos W."/>
            <person name="He G."/>
            <person name="Johnson J."/>
            <person name="Nolan M."/>
            <person name="Tritt A."/>
            <person name="Barry K.W."/>
            <person name="Grigoriev I.V."/>
            <person name="Nagy L.G."/>
            <person name="Hibbett D."/>
            <person name="Henrissat B."/>
            <person name="Matheny P.B."/>
            <person name="Labbe J."/>
            <person name="Martin F.M."/>
        </authorList>
    </citation>
    <scope>NUCLEOTIDE SEQUENCE</scope>
    <source>
        <strain evidence="1">HHB10654</strain>
    </source>
</reference>
<gene>
    <name evidence="1" type="ORF">BV25DRAFT_1832477</name>
</gene>
<dbReference type="EMBL" id="MU277268">
    <property type="protein sequence ID" value="KAI0056249.1"/>
    <property type="molecule type" value="Genomic_DNA"/>
</dbReference>
<organism evidence="1 2">
    <name type="scientific">Artomyces pyxidatus</name>
    <dbReference type="NCBI Taxonomy" id="48021"/>
    <lineage>
        <taxon>Eukaryota</taxon>
        <taxon>Fungi</taxon>
        <taxon>Dikarya</taxon>
        <taxon>Basidiomycota</taxon>
        <taxon>Agaricomycotina</taxon>
        <taxon>Agaricomycetes</taxon>
        <taxon>Russulales</taxon>
        <taxon>Auriscalpiaceae</taxon>
        <taxon>Artomyces</taxon>
    </lineage>
</organism>
<reference evidence="1" key="1">
    <citation type="submission" date="2021-03" db="EMBL/GenBank/DDBJ databases">
        <authorList>
            <consortium name="DOE Joint Genome Institute"/>
            <person name="Ahrendt S."/>
            <person name="Looney B.P."/>
            <person name="Miyauchi S."/>
            <person name="Morin E."/>
            <person name="Drula E."/>
            <person name="Courty P.E."/>
            <person name="Chicoki N."/>
            <person name="Fauchery L."/>
            <person name="Kohler A."/>
            <person name="Kuo A."/>
            <person name="Labutti K."/>
            <person name="Pangilinan J."/>
            <person name="Lipzen A."/>
            <person name="Riley R."/>
            <person name="Andreopoulos W."/>
            <person name="He G."/>
            <person name="Johnson J."/>
            <person name="Barry K.W."/>
            <person name="Grigoriev I.V."/>
            <person name="Nagy L."/>
            <person name="Hibbett D."/>
            <person name="Henrissat B."/>
            <person name="Matheny P.B."/>
            <person name="Labbe J."/>
            <person name="Martin F."/>
        </authorList>
    </citation>
    <scope>NUCLEOTIDE SEQUENCE</scope>
    <source>
        <strain evidence="1">HHB10654</strain>
    </source>
</reference>
<keyword evidence="2" id="KW-1185">Reference proteome</keyword>
<evidence type="ECO:0000313" key="1">
    <source>
        <dbReference type="EMBL" id="KAI0056249.1"/>
    </source>
</evidence>
<evidence type="ECO:0000313" key="2">
    <source>
        <dbReference type="Proteomes" id="UP000814140"/>
    </source>
</evidence>
<sequence length="278" mass="30736">MTSNSDAHLCKKIECLKHDLAKDRTRIVSLERRLIVLEESISPRAGNTREEPVSTPDLALADAPPPEYPPDSCATPQKVSPSIVTKASPDTESEVASEHCPPPYSSRSSDSDHVITTSQPSIRYGLALAPPSLRAQAAHVKKYTIALRKRFAHCVVGGRLVSELYGGGFKKERTRISEERARESGYADFLFLKGFHQPFLPRVPGRVGLFLSASPRQDDWPDFEKVFVNAVPGQREPDDYLYVGEYELLPAGRLTKEEFAALPPDVSCSYRGCRPSPS</sequence>